<reference evidence="3" key="1">
    <citation type="journal article" date="2019" name="Int. J. Syst. Evol. Microbiol.">
        <title>The Global Catalogue of Microorganisms (GCM) 10K type strain sequencing project: providing services to taxonomists for standard genome sequencing and annotation.</title>
        <authorList>
            <consortium name="The Broad Institute Genomics Platform"/>
            <consortium name="The Broad Institute Genome Sequencing Center for Infectious Disease"/>
            <person name="Wu L."/>
            <person name="Ma J."/>
        </authorList>
    </citation>
    <scope>NUCLEOTIDE SEQUENCE [LARGE SCALE GENOMIC DNA]</scope>
    <source>
        <strain evidence="3">CECT 7806</strain>
    </source>
</reference>
<organism evidence="2 3">
    <name type="scientific">Methylobacterium longum</name>
    <dbReference type="NCBI Taxonomy" id="767694"/>
    <lineage>
        <taxon>Bacteria</taxon>
        <taxon>Pseudomonadati</taxon>
        <taxon>Pseudomonadota</taxon>
        <taxon>Alphaproteobacteria</taxon>
        <taxon>Hyphomicrobiales</taxon>
        <taxon>Methylobacteriaceae</taxon>
        <taxon>Methylobacterium</taxon>
    </lineage>
</organism>
<protein>
    <recommendedName>
        <fullName evidence="4">DUF3035 domain-containing protein</fullName>
    </recommendedName>
</protein>
<evidence type="ECO:0000313" key="3">
    <source>
        <dbReference type="Proteomes" id="UP001244297"/>
    </source>
</evidence>
<dbReference type="Proteomes" id="UP001244297">
    <property type="component" value="Unassembled WGS sequence"/>
</dbReference>
<dbReference type="EMBL" id="JAUFPT010000004">
    <property type="protein sequence ID" value="MDN3569335.1"/>
    <property type="molecule type" value="Genomic_DNA"/>
</dbReference>
<sequence length="127" mass="13040">MIRDRALSDLLSLRVGRVLALAVLAGQLAACSGDVVRSLASDAGYGPKVVAAPGFVTETRSKERPDFMPVGVDAPKRPVRAKSVTGQKALEAELEGARGRNEARGRAALSAGQGGAATLKPAPVPPQ</sequence>
<keyword evidence="3" id="KW-1185">Reference proteome</keyword>
<gene>
    <name evidence="2" type="ORF">QWZ18_01700</name>
</gene>
<proteinExistence type="predicted"/>
<dbReference type="RefSeq" id="WP_238293831.1">
    <property type="nucleotide sequence ID" value="NZ_BPQS01000080.1"/>
</dbReference>
<evidence type="ECO:0000313" key="2">
    <source>
        <dbReference type="EMBL" id="MDN3569335.1"/>
    </source>
</evidence>
<evidence type="ECO:0000256" key="1">
    <source>
        <dbReference type="SAM" id="MobiDB-lite"/>
    </source>
</evidence>
<accession>A0ABT8AI51</accession>
<name>A0ABT8AI51_9HYPH</name>
<feature type="region of interest" description="Disordered" evidence="1">
    <location>
        <begin position="80"/>
        <end position="127"/>
    </location>
</feature>
<comment type="caution">
    <text evidence="2">The sequence shown here is derived from an EMBL/GenBank/DDBJ whole genome shotgun (WGS) entry which is preliminary data.</text>
</comment>
<feature type="compositionally biased region" description="Basic and acidic residues" evidence="1">
    <location>
        <begin position="95"/>
        <end position="105"/>
    </location>
</feature>
<evidence type="ECO:0008006" key="4">
    <source>
        <dbReference type="Google" id="ProtNLM"/>
    </source>
</evidence>